<evidence type="ECO:0000313" key="1">
    <source>
        <dbReference type="EMBL" id="KAE8237614.1"/>
    </source>
</evidence>
<gene>
    <name evidence="1" type="ORF">A4X13_0g8711</name>
</gene>
<sequence>MRWDSPVNDGLNSSVLVGSLEDIADKVMVNFIQHLSAQIHDHALDPRVSFEVKKLLLGSCHRVAKVRQVSRSFLDKLVGALPSLLCNPDIVTTMLEMLMPSPRLLTSGPGS</sequence>
<reference evidence="1" key="2">
    <citation type="journal article" date="2019" name="IMA Fungus">
        <title>Genome sequencing and comparison of five Tilletia species to identify candidate genes for the detection of regulated species infecting wheat.</title>
        <authorList>
            <person name="Nguyen H.D.T."/>
            <person name="Sultana T."/>
            <person name="Kesanakurti P."/>
            <person name="Hambleton S."/>
        </authorList>
    </citation>
    <scope>NUCLEOTIDE SEQUENCE</scope>
    <source>
        <strain evidence="1">DAOMC 236416</strain>
    </source>
</reference>
<comment type="caution">
    <text evidence="1">The sequence shown here is derived from an EMBL/GenBank/DDBJ whole genome shotgun (WGS) entry which is preliminary data.</text>
</comment>
<evidence type="ECO:0000313" key="2">
    <source>
        <dbReference type="Proteomes" id="UP000077521"/>
    </source>
</evidence>
<protein>
    <submittedName>
        <fullName evidence="1">Uncharacterized protein</fullName>
    </submittedName>
</protein>
<keyword evidence="2" id="KW-1185">Reference proteome</keyword>
<dbReference type="Proteomes" id="UP000077521">
    <property type="component" value="Unassembled WGS sequence"/>
</dbReference>
<reference evidence="1" key="1">
    <citation type="submission" date="2016-04" db="EMBL/GenBank/DDBJ databases">
        <authorList>
            <person name="Nguyen H.D."/>
            <person name="Samba Siva P."/>
            <person name="Cullis J."/>
            <person name="Levesque C.A."/>
            <person name="Hambleton S."/>
        </authorList>
    </citation>
    <scope>NUCLEOTIDE SEQUENCE</scope>
    <source>
        <strain evidence="1">DAOMC 236416</strain>
    </source>
</reference>
<proteinExistence type="predicted"/>
<dbReference type="EMBL" id="LWDF02001709">
    <property type="protein sequence ID" value="KAE8237614.1"/>
    <property type="molecule type" value="Genomic_DNA"/>
</dbReference>
<accession>A0A177TE83</accession>
<name>A0A177TE83_9BASI</name>
<dbReference type="AlphaFoldDB" id="A0A177TE83"/>
<organism evidence="1 2">
    <name type="scientific">Tilletia indica</name>
    <dbReference type="NCBI Taxonomy" id="43049"/>
    <lineage>
        <taxon>Eukaryota</taxon>
        <taxon>Fungi</taxon>
        <taxon>Dikarya</taxon>
        <taxon>Basidiomycota</taxon>
        <taxon>Ustilaginomycotina</taxon>
        <taxon>Exobasidiomycetes</taxon>
        <taxon>Tilletiales</taxon>
        <taxon>Tilletiaceae</taxon>
        <taxon>Tilletia</taxon>
    </lineage>
</organism>